<feature type="region of interest" description="Disordered" evidence="1">
    <location>
        <begin position="145"/>
        <end position="194"/>
    </location>
</feature>
<dbReference type="RefSeq" id="WP_011588543.1">
    <property type="nucleotide sequence ID" value="NC_008260.1"/>
</dbReference>
<gene>
    <name evidence="2" type="ordered locus">ABO_1260</name>
</gene>
<dbReference type="HOGENOM" id="CLU_120813_0_0_6"/>
<evidence type="ECO:0000313" key="2">
    <source>
        <dbReference type="EMBL" id="CAL16708.1"/>
    </source>
</evidence>
<dbReference type="eggNOG" id="COG3152">
    <property type="taxonomic scope" value="Bacteria"/>
</dbReference>
<sequence length="194" mass="20139">MSDARFHIVFSGKLVGGADLSTVKSNLARLFKMDNARVERLFSAQPVVIKKNTDQATAMKFRALMKQAGAECEIRPVAVQSAPELAAAPVPSSGMPVTSVESYRSAGEARIPSAGSGGLETVGTIRTGGTGFSGAFSVADVGENLNNAEHAPPPPAPDVSHLSMAPPGERLGQPTGVAPPAQPDIRHLSLKDNE</sequence>
<protein>
    <recommendedName>
        <fullName evidence="4">Ribosomal protein L7/L12 C-terminal domain-containing protein</fullName>
    </recommendedName>
</protein>
<accession>Q0VQ40</accession>
<evidence type="ECO:0000256" key="1">
    <source>
        <dbReference type="SAM" id="MobiDB-lite"/>
    </source>
</evidence>
<dbReference type="OrthoDB" id="6402943at2"/>
<keyword evidence="3" id="KW-1185">Reference proteome</keyword>
<dbReference type="STRING" id="393595.ABO_1260"/>
<organism evidence="2 3">
    <name type="scientific">Alcanivorax borkumensis (strain ATCC 700651 / DSM 11573 / NCIMB 13689 / SK2)</name>
    <dbReference type="NCBI Taxonomy" id="393595"/>
    <lineage>
        <taxon>Bacteria</taxon>
        <taxon>Pseudomonadati</taxon>
        <taxon>Pseudomonadota</taxon>
        <taxon>Gammaproteobacteria</taxon>
        <taxon>Oceanospirillales</taxon>
        <taxon>Alcanivoracaceae</taxon>
        <taxon>Alcanivorax</taxon>
    </lineage>
</organism>
<feature type="compositionally biased region" description="Basic and acidic residues" evidence="1">
    <location>
        <begin position="184"/>
        <end position="194"/>
    </location>
</feature>
<dbReference type="Proteomes" id="UP000008871">
    <property type="component" value="Chromosome"/>
</dbReference>
<evidence type="ECO:0008006" key="4">
    <source>
        <dbReference type="Google" id="ProtNLM"/>
    </source>
</evidence>
<reference evidence="2 3" key="1">
    <citation type="journal article" date="2006" name="Nat. Biotechnol.">
        <title>Genome sequence of the ubiquitous hydrocarbon-degrading marine bacterium Alcanivorax borkumensis.</title>
        <authorList>
            <person name="Schneiker S."/>
            <person name="Martins dos Santos V.A.P."/>
            <person name="Bartels D."/>
            <person name="Bekel T."/>
            <person name="Brecht M."/>
            <person name="Buhrmester J."/>
            <person name="Chernikova T.N."/>
            <person name="Denaro R."/>
            <person name="Ferrer M."/>
            <person name="Gertler C."/>
            <person name="Goesmann A."/>
            <person name="Golyshina O.V."/>
            <person name="Kaminski F."/>
            <person name="Khachane A.N."/>
            <person name="Lang S."/>
            <person name="Linke B."/>
            <person name="McHardy A.C."/>
            <person name="Meyer F."/>
            <person name="Nechitaylo T."/>
            <person name="Puehler A."/>
            <person name="Regenhardt D."/>
            <person name="Rupp O."/>
            <person name="Sabirova J.S."/>
            <person name="Selbitschka W."/>
            <person name="Yakimov M.M."/>
            <person name="Timmis K.N."/>
            <person name="Vorhoelter F.-J."/>
            <person name="Weidner S."/>
            <person name="Kaiser O."/>
            <person name="Golyshin P.N."/>
        </authorList>
    </citation>
    <scope>NUCLEOTIDE SEQUENCE [LARGE SCALE GENOMIC DNA]</scope>
    <source>
        <strain evidence="3">ATCC 700651 / DSM 11573 / NCIMB 13689 / SK2</strain>
    </source>
</reference>
<dbReference type="AlphaFoldDB" id="Q0VQ40"/>
<proteinExistence type="predicted"/>
<dbReference type="EMBL" id="AM286690">
    <property type="protein sequence ID" value="CAL16708.1"/>
    <property type="molecule type" value="Genomic_DNA"/>
</dbReference>
<dbReference type="KEGG" id="abo:ABO_1260"/>
<evidence type="ECO:0000313" key="3">
    <source>
        <dbReference type="Proteomes" id="UP000008871"/>
    </source>
</evidence>
<name>Q0VQ40_ALCBS</name>